<proteinExistence type="predicted"/>
<reference evidence="2 3" key="1">
    <citation type="journal article" date="2009" name="BMC Genomics">
        <title>Complete genome sequence of the sugarcane nitrogen-fixing endophyte Gluconacetobacter diazotrophicus Pal5.</title>
        <authorList>
            <person name="Bertalan M."/>
            <person name="Albano R."/>
            <person name="Padua V."/>
            <person name="Rouws L."/>
            <person name="Rojas C."/>
            <person name="Hemerly A."/>
            <person name="Teixeira K."/>
            <person name="Schwab S."/>
            <person name="Araujo J."/>
            <person name="Oliveira A."/>
            <person name="Franca L."/>
            <person name="Magalhaes V."/>
            <person name="Alqueres S."/>
            <person name="Cardoso A."/>
            <person name="Almeida W."/>
            <person name="Loureiro M.M."/>
            <person name="Nogueira E."/>
            <person name="Cidade D."/>
            <person name="Oliveira D."/>
            <person name="Simao T."/>
            <person name="Macedo J."/>
            <person name="Valadao A."/>
            <person name="Dreschsel M."/>
            <person name="Freitas F."/>
            <person name="Vidal M."/>
            <person name="Guedes H."/>
            <person name="Rodrigues E."/>
            <person name="Meneses C."/>
            <person name="Brioso P."/>
            <person name="Pozzer L."/>
            <person name="Figueiredo D."/>
            <person name="Montano H."/>
            <person name="Junior J."/>
            <person name="Filho G."/>
            <person name="Flores V."/>
            <person name="Ferreira B."/>
            <person name="Branco A."/>
            <person name="Gonzalez P."/>
            <person name="Guillobel H."/>
            <person name="Lemos M."/>
            <person name="Seibel L."/>
            <person name="Macedo J."/>
            <person name="Alves-Ferreira M."/>
            <person name="Sachetto-Martins G."/>
            <person name="Coelho A."/>
            <person name="Santos E."/>
            <person name="Amaral G."/>
            <person name="Neves A."/>
            <person name="Pacheco A.B."/>
            <person name="Carvalho D."/>
            <person name="Lery L."/>
            <person name="Bisch P."/>
            <person name="Rossle S.C."/>
            <person name="Urmenyi T."/>
            <person name="Kruger W.V."/>
            <person name="Martins O."/>
            <person name="Baldani J.I."/>
            <person name="Ferreira P.C."/>
        </authorList>
    </citation>
    <scope>NUCLEOTIDE SEQUENCE [LARGE SCALE GENOMIC DNA]</scope>
    <source>
        <strain evidence="3">ATCC 49037 / DSM 5601 / CCUG 37298 / CIP 103539 / LMG 7603 / PAl5</strain>
    </source>
</reference>
<dbReference type="SUPFAM" id="SSF52402">
    <property type="entry name" value="Adenine nucleotide alpha hydrolases-like"/>
    <property type="match status" value="1"/>
</dbReference>
<dbReference type="Pfam" id="PF00582">
    <property type="entry name" value="Usp"/>
    <property type="match status" value="1"/>
</dbReference>
<sequence>MSMRILVVLDRPDTVTFTLEVAGQLADRFACRDIRLLHPQLEDDPDFRAPDEGMPTREDRLRFARSVSDRADRLRAACADWITASGRTATARWIEIAGDVQKIVAREAANADLTVLSRPRPKDPAFVGQAFTGALYDAQSTVVIAPLHHHPTVGARPVIAWRPSHALERAIASATPLLSRAEVVTWVIGEGGHGTVELPPVAAQLESRGVRTVVDRFTLDDGDPGEQIRAHALAAQADLLIMGSYTHPRFVEWLFGGPTRDILAHGTLPILTHH</sequence>
<dbReference type="AlphaFoldDB" id="A9H9I4"/>
<keyword evidence="3" id="KW-1185">Reference proteome</keyword>
<evidence type="ECO:0000259" key="1">
    <source>
        <dbReference type="Pfam" id="PF00582"/>
    </source>
</evidence>
<feature type="domain" description="UspA" evidence="1">
    <location>
        <begin position="208"/>
        <end position="271"/>
    </location>
</feature>
<accession>A9H9I4</accession>
<protein>
    <recommendedName>
        <fullName evidence="1">UspA domain-containing protein</fullName>
    </recommendedName>
</protein>
<dbReference type="Proteomes" id="UP000001176">
    <property type="component" value="Chromosome"/>
</dbReference>
<dbReference type="InterPro" id="IPR006016">
    <property type="entry name" value="UspA"/>
</dbReference>
<evidence type="ECO:0000313" key="2">
    <source>
        <dbReference type="EMBL" id="CAP57714.1"/>
    </source>
</evidence>
<dbReference type="EMBL" id="AM889285">
    <property type="protein sequence ID" value="CAP57714.1"/>
    <property type="molecule type" value="Genomic_DNA"/>
</dbReference>
<organism evidence="2 3">
    <name type="scientific">Gluconacetobacter diazotrophicus (strain ATCC 49037 / DSM 5601 / CCUG 37298 / CIP 103539 / LMG 7603 / PAl5)</name>
    <dbReference type="NCBI Taxonomy" id="272568"/>
    <lineage>
        <taxon>Bacteria</taxon>
        <taxon>Pseudomonadati</taxon>
        <taxon>Pseudomonadota</taxon>
        <taxon>Alphaproteobacteria</taxon>
        <taxon>Acetobacterales</taxon>
        <taxon>Acetobacteraceae</taxon>
        <taxon>Gluconacetobacter</taxon>
    </lineage>
</organism>
<dbReference type="KEGG" id="gdi:GDI3771"/>
<dbReference type="Gene3D" id="3.40.50.12370">
    <property type="match status" value="1"/>
</dbReference>
<gene>
    <name evidence="2" type="ordered locus">GDI3771</name>
</gene>
<name>A9H9I4_GLUDA</name>
<evidence type="ECO:0000313" key="3">
    <source>
        <dbReference type="Proteomes" id="UP000001176"/>
    </source>
</evidence>